<accession>A0A2T1HRJ3</accession>
<organism evidence="7 8">
    <name type="scientific">Alsobacter soli</name>
    <dbReference type="NCBI Taxonomy" id="2109933"/>
    <lineage>
        <taxon>Bacteria</taxon>
        <taxon>Pseudomonadati</taxon>
        <taxon>Pseudomonadota</taxon>
        <taxon>Alphaproteobacteria</taxon>
        <taxon>Hyphomicrobiales</taxon>
        <taxon>Alsobacteraceae</taxon>
        <taxon>Alsobacter</taxon>
    </lineage>
</organism>
<dbReference type="PROSITE" id="PS51379">
    <property type="entry name" value="4FE4S_FER_2"/>
    <property type="match status" value="3"/>
</dbReference>
<evidence type="ECO:0000256" key="4">
    <source>
        <dbReference type="ARBA" id="ARBA00023014"/>
    </source>
</evidence>
<evidence type="ECO:0000313" key="8">
    <source>
        <dbReference type="Proteomes" id="UP000239772"/>
    </source>
</evidence>
<comment type="caution">
    <text evidence="7">The sequence shown here is derived from an EMBL/GenBank/DDBJ whole genome shotgun (WGS) entry which is preliminary data.</text>
</comment>
<dbReference type="SUPFAM" id="SSF54862">
    <property type="entry name" value="4Fe-4S ferredoxins"/>
    <property type="match status" value="1"/>
</dbReference>
<dbReference type="Proteomes" id="UP000239772">
    <property type="component" value="Unassembled WGS sequence"/>
</dbReference>
<dbReference type="AlphaFoldDB" id="A0A2T1HRJ3"/>
<dbReference type="EMBL" id="PVZS01000015">
    <property type="protein sequence ID" value="PSC04260.1"/>
    <property type="molecule type" value="Genomic_DNA"/>
</dbReference>
<dbReference type="PANTHER" id="PTHR43687:SF4">
    <property type="entry name" value="BLR5484 PROTEIN"/>
    <property type="match status" value="1"/>
</dbReference>
<proteinExistence type="predicted"/>
<dbReference type="Gene3D" id="3.30.70.20">
    <property type="match status" value="2"/>
</dbReference>
<keyword evidence="2" id="KW-0479">Metal-binding</keyword>
<keyword evidence="4" id="KW-0411">Iron-sulfur</keyword>
<dbReference type="RefSeq" id="WP_106337786.1">
    <property type="nucleotide sequence ID" value="NZ_PVZS01000015.1"/>
</dbReference>
<evidence type="ECO:0000256" key="5">
    <source>
        <dbReference type="SAM" id="MobiDB-lite"/>
    </source>
</evidence>
<evidence type="ECO:0000256" key="3">
    <source>
        <dbReference type="ARBA" id="ARBA00023004"/>
    </source>
</evidence>
<evidence type="ECO:0000313" key="7">
    <source>
        <dbReference type="EMBL" id="PSC04260.1"/>
    </source>
</evidence>
<gene>
    <name evidence="7" type="ORF">SLNSH_14810</name>
</gene>
<dbReference type="PROSITE" id="PS00198">
    <property type="entry name" value="4FE4S_FER_1"/>
    <property type="match status" value="3"/>
</dbReference>
<dbReference type="GO" id="GO:0046872">
    <property type="term" value="F:metal ion binding"/>
    <property type="evidence" value="ECO:0007669"/>
    <property type="project" value="UniProtKB-KW"/>
</dbReference>
<name>A0A2T1HRJ3_9HYPH</name>
<feature type="domain" description="4Fe-4S ferredoxin-type" evidence="6">
    <location>
        <begin position="310"/>
        <end position="339"/>
    </location>
</feature>
<dbReference type="InterPro" id="IPR017900">
    <property type="entry name" value="4Fe4S_Fe_S_CS"/>
</dbReference>
<evidence type="ECO:0000259" key="6">
    <source>
        <dbReference type="PROSITE" id="PS51379"/>
    </source>
</evidence>
<reference evidence="8" key="1">
    <citation type="submission" date="2018-03" db="EMBL/GenBank/DDBJ databases">
        <authorList>
            <person name="Sun L."/>
            <person name="Liu H."/>
            <person name="Chen W."/>
            <person name="Huang K."/>
            <person name="Liu W."/>
            <person name="Gao X."/>
        </authorList>
    </citation>
    <scope>NUCLEOTIDE SEQUENCE [LARGE SCALE GENOMIC DNA]</scope>
    <source>
        <strain evidence="8">SH9</strain>
    </source>
</reference>
<dbReference type="GO" id="GO:0051539">
    <property type="term" value="F:4 iron, 4 sulfur cluster binding"/>
    <property type="evidence" value="ECO:0007669"/>
    <property type="project" value="UniProtKB-KW"/>
</dbReference>
<feature type="domain" description="4Fe-4S ferredoxin-type" evidence="6">
    <location>
        <begin position="550"/>
        <end position="579"/>
    </location>
</feature>
<dbReference type="OrthoDB" id="9800445at2"/>
<protein>
    <submittedName>
        <fullName evidence="7">4Fe-4S ferredoxin</fullName>
    </submittedName>
</protein>
<feature type="region of interest" description="Disordered" evidence="5">
    <location>
        <begin position="654"/>
        <end position="694"/>
    </location>
</feature>
<dbReference type="PANTHER" id="PTHR43687">
    <property type="entry name" value="ADENYLYLSULFATE REDUCTASE, BETA SUBUNIT"/>
    <property type="match status" value="1"/>
</dbReference>
<dbReference type="Pfam" id="PF13187">
    <property type="entry name" value="Fer4_9"/>
    <property type="match status" value="1"/>
</dbReference>
<keyword evidence="1" id="KW-0004">4Fe-4S</keyword>
<evidence type="ECO:0000256" key="2">
    <source>
        <dbReference type="ARBA" id="ARBA00022723"/>
    </source>
</evidence>
<keyword evidence="3" id="KW-0408">Iron</keyword>
<sequence>MSQEGRRTTLVCSCEKTMPDYGPAAAKAQPEDRVITGDCFCATEQNRVRGAFTSGAPVVTIGCTQYEGLFRDLAAQLGYEGELRFANIRETAGWSDQAAMAGPKAAALLGSAGPFEEQPQMGVLDPVEFASEGVLLIYGRDERAIEAAEALSDRLDVTVLLTGEQDVTPPRAWDVPVVRGTVRNASGHLGAFELVVDGFAEPRPSSRASLAFGPGRDGAKSRCDIILDLSGRQALFPAPDLRDGYLRADPGDPALVRQAISAAANLTGEFLKPRYVALTETLCAHSRSRITGCSRCLDLCPTGAIRPAGDHVAIDPHVCGGCGDCAAACPTGAVAYAAPPTDEALRRVRQLIEGFRRAGGRDPIILYHPDKEGADIIDALARFGRGLPARVLPVAVSSVHRLGLEFWCSPLLWGATAVRAWSRERPAHALDGLHATLRLAETLTAALGFEEACGLIATDDPDALREALDAAPQAGATRISAFEPAAEKRRLFAAMLYELRAVAPSPVDVVPLPAGAPFGAVQLDREACTLCLSCVSACPTAALGDSAERPALFFAEDACVQCGLCAATCPERAITLVPRVNFGAQGAPRVLLKDEEPFCCAACGKPFGARSSIERVVAKLGDHWMFSGPNKARLDVLRMCEDCRVQAIVSDGLDPHAPGARPAPRTADDYRAGPSPRDGAETPSATPSPPAGTG</sequence>
<dbReference type="InterPro" id="IPR017896">
    <property type="entry name" value="4Fe4S_Fe-S-bd"/>
</dbReference>
<feature type="domain" description="4Fe-4S ferredoxin-type" evidence="6">
    <location>
        <begin position="519"/>
        <end position="549"/>
    </location>
</feature>
<keyword evidence="8" id="KW-1185">Reference proteome</keyword>
<dbReference type="Pfam" id="PF12838">
    <property type="entry name" value="Fer4_7"/>
    <property type="match status" value="1"/>
</dbReference>
<evidence type="ECO:0000256" key="1">
    <source>
        <dbReference type="ARBA" id="ARBA00022485"/>
    </source>
</evidence>
<dbReference type="InterPro" id="IPR050572">
    <property type="entry name" value="Fe-S_Ferredoxin"/>
</dbReference>